<evidence type="ECO:0000313" key="2">
    <source>
        <dbReference type="EMBL" id="KAK1444571.1"/>
    </source>
</evidence>
<dbReference type="EMBL" id="JAVEPI010000001">
    <property type="protein sequence ID" value="KAK1444571.1"/>
    <property type="molecule type" value="Genomic_DNA"/>
</dbReference>
<feature type="region of interest" description="Disordered" evidence="1">
    <location>
        <begin position="57"/>
        <end position="99"/>
    </location>
</feature>
<proteinExistence type="predicted"/>
<sequence length="169" mass="18059">MEDTKKELGSLDPMEKAVLRVDQLESCSSDADETREVTDMIPEDIFRESTLRIPKSTVDDVNPSIPIRNPLQGNAKPTAPSGMLMGPDDPFFQETRTSVGIPRRGDVKYDIIGPFGMEPDPDIDVPGVPNPFPRRGPNIPPSNSSMFPGGGKFGGGSFGGGSGFGGGFF</sequence>
<dbReference type="AlphaFoldDB" id="A0AAD8PFY7"/>
<feature type="region of interest" description="Disordered" evidence="1">
    <location>
        <begin position="118"/>
        <end position="154"/>
    </location>
</feature>
<name>A0AAD8PFY7_BABGI</name>
<dbReference type="Proteomes" id="UP001230268">
    <property type="component" value="Unassembled WGS sequence"/>
</dbReference>
<evidence type="ECO:0000256" key="1">
    <source>
        <dbReference type="SAM" id="MobiDB-lite"/>
    </source>
</evidence>
<gene>
    <name evidence="2" type="ORF">BgAZ_104770</name>
</gene>
<keyword evidence="3" id="KW-1185">Reference proteome</keyword>
<comment type="caution">
    <text evidence="2">The sequence shown here is derived from an EMBL/GenBank/DDBJ whole genome shotgun (WGS) entry which is preliminary data.</text>
</comment>
<organism evidence="2 3">
    <name type="scientific">Babesia gibsoni</name>
    <dbReference type="NCBI Taxonomy" id="33632"/>
    <lineage>
        <taxon>Eukaryota</taxon>
        <taxon>Sar</taxon>
        <taxon>Alveolata</taxon>
        <taxon>Apicomplexa</taxon>
        <taxon>Aconoidasida</taxon>
        <taxon>Piroplasmida</taxon>
        <taxon>Babesiidae</taxon>
        <taxon>Babesia</taxon>
    </lineage>
</organism>
<feature type="compositionally biased region" description="Pro residues" evidence="1">
    <location>
        <begin position="128"/>
        <end position="140"/>
    </location>
</feature>
<evidence type="ECO:0000313" key="3">
    <source>
        <dbReference type="Proteomes" id="UP001230268"/>
    </source>
</evidence>
<accession>A0AAD8PFY7</accession>
<protein>
    <submittedName>
        <fullName evidence="2">Uncharacterized protein</fullName>
    </submittedName>
</protein>
<reference evidence="2" key="1">
    <citation type="submission" date="2023-08" db="EMBL/GenBank/DDBJ databases">
        <title>Draft sequence of the Babesia gibsoni genome.</title>
        <authorList>
            <person name="Yamagishi J.Y."/>
            <person name="Xuan X.X."/>
        </authorList>
    </citation>
    <scope>NUCLEOTIDE SEQUENCE</scope>
    <source>
        <strain evidence="2">Azabu</strain>
    </source>
</reference>